<name>A0AAE0JWW3_9PEZI</name>
<keyword evidence="2" id="KW-0732">Signal</keyword>
<evidence type="ECO:0000256" key="2">
    <source>
        <dbReference type="SAM" id="SignalP"/>
    </source>
</evidence>
<feature type="chain" id="PRO_5041911238" description="Secreted protein" evidence="2">
    <location>
        <begin position="24"/>
        <end position="100"/>
    </location>
</feature>
<keyword evidence="4" id="KW-1185">Reference proteome</keyword>
<dbReference type="AlphaFoldDB" id="A0AAE0JWW3"/>
<reference evidence="3" key="1">
    <citation type="journal article" date="2023" name="Mol. Phylogenet. Evol.">
        <title>Genome-scale phylogeny and comparative genomics of the fungal order Sordariales.</title>
        <authorList>
            <person name="Hensen N."/>
            <person name="Bonometti L."/>
            <person name="Westerberg I."/>
            <person name="Brannstrom I.O."/>
            <person name="Guillou S."/>
            <person name="Cros-Aarteil S."/>
            <person name="Calhoun S."/>
            <person name="Haridas S."/>
            <person name="Kuo A."/>
            <person name="Mondo S."/>
            <person name="Pangilinan J."/>
            <person name="Riley R."/>
            <person name="LaButti K."/>
            <person name="Andreopoulos B."/>
            <person name="Lipzen A."/>
            <person name="Chen C."/>
            <person name="Yan M."/>
            <person name="Daum C."/>
            <person name="Ng V."/>
            <person name="Clum A."/>
            <person name="Steindorff A."/>
            <person name="Ohm R.A."/>
            <person name="Martin F."/>
            <person name="Silar P."/>
            <person name="Natvig D.O."/>
            <person name="Lalanne C."/>
            <person name="Gautier V."/>
            <person name="Ament-Velasquez S.L."/>
            <person name="Kruys A."/>
            <person name="Hutchinson M.I."/>
            <person name="Powell A.J."/>
            <person name="Barry K."/>
            <person name="Miller A.N."/>
            <person name="Grigoriev I.V."/>
            <person name="Debuchy R."/>
            <person name="Gladieux P."/>
            <person name="Hiltunen Thoren M."/>
            <person name="Johannesson H."/>
        </authorList>
    </citation>
    <scope>NUCLEOTIDE SEQUENCE</scope>
    <source>
        <strain evidence="3">CBS 958.72</strain>
    </source>
</reference>
<dbReference type="Proteomes" id="UP001287356">
    <property type="component" value="Unassembled WGS sequence"/>
</dbReference>
<evidence type="ECO:0008006" key="5">
    <source>
        <dbReference type="Google" id="ProtNLM"/>
    </source>
</evidence>
<proteinExistence type="predicted"/>
<organism evidence="3 4">
    <name type="scientific">Lasiosphaeria ovina</name>
    <dbReference type="NCBI Taxonomy" id="92902"/>
    <lineage>
        <taxon>Eukaryota</taxon>
        <taxon>Fungi</taxon>
        <taxon>Dikarya</taxon>
        <taxon>Ascomycota</taxon>
        <taxon>Pezizomycotina</taxon>
        <taxon>Sordariomycetes</taxon>
        <taxon>Sordariomycetidae</taxon>
        <taxon>Sordariales</taxon>
        <taxon>Lasiosphaeriaceae</taxon>
        <taxon>Lasiosphaeria</taxon>
    </lineage>
</organism>
<accession>A0AAE0JWW3</accession>
<evidence type="ECO:0000313" key="4">
    <source>
        <dbReference type="Proteomes" id="UP001287356"/>
    </source>
</evidence>
<gene>
    <name evidence="3" type="ORF">B0T24DRAFT_637295</name>
</gene>
<feature type="signal peptide" evidence="2">
    <location>
        <begin position="1"/>
        <end position="23"/>
    </location>
</feature>
<protein>
    <recommendedName>
        <fullName evidence="5">Secreted protein</fullName>
    </recommendedName>
</protein>
<reference evidence="3" key="2">
    <citation type="submission" date="2023-06" db="EMBL/GenBank/DDBJ databases">
        <authorList>
            <consortium name="Lawrence Berkeley National Laboratory"/>
            <person name="Haridas S."/>
            <person name="Hensen N."/>
            <person name="Bonometti L."/>
            <person name="Westerberg I."/>
            <person name="Brannstrom I.O."/>
            <person name="Guillou S."/>
            <person name="Cros-Aarteil S."/>
            <person name="Calhoun S."/>
            <person name="Kuo A."/>
            <person name="Mondo S."/>
            <person name="Pangilinan J."/>
            <person name="Riley R."/>
            <person name="Labutti K."/>
            <person name="Andreopoulos B."/>
            <person name="Lipzen A."/>
            <person name="Chen C."/>
            <person name="Yanf M."/>
            <person name="Daum C."/>
            <person name="Ng V."/>
            <person name="Clum A."/>
            <person name="Steindorff A."/>
            <person name="Ohm R."/>
            <person name="Martin F."/>
            <person name="Silar P."/>
            <person name="Natvig D."/>
            <person name="Lalanne C."/>
            <person name="Gautier V."/>
            <person name="Ament-Velasquez S.L."/>
            <person name="Kruys A."/>
            <person name="Hutchinson M.I."/>
            <person name="Powell A.J."/>
            <person name="Barry K."/>
            <person name="Miller A.N."/>
            <person name="Grigoriev I.V."/>
            <person name="Debuchy R."/>
            <person name="Gladieux P."/>
            <person name="Thoren M.H."/>
            <person name="Johannesson H."/>
        </authorList>
    </citation>
    <scope>NUCLEOTIDE SEQUENCE</scope>
    <source>
        <strain evidence="3">CBS 958.72</strain>
    </source>
</reference>
<evidence type="ECO:0000256" key="1">
    <source>
        <dbReference type="SAM" id="MobiDB-lite"/>
    </source>
</evidence>
<dbReference type="EMBL" id="JAULSN010000008">
    <property type="protein sequence ID" value="KAK3365916.1"/>
    <property type="molecule type" value="Genomic_DNA"/>
</dbReference>
<feature type="region of interest" description="Disordered" evidence="1">
    <location>
        <begin position="17"/>
        <end position="37"/>
    </location>
</feature>
<comment type="caution">
    <text evidence="3">The sequence shown here is derived from an EMBL/GenBank/DDBJ whole genome shotgun (WGS) entry which is preliminary data.</text>
</comment>
<evidence type="ECO:0000313" key="3">
    <source>
        <dbReference type="EMBL" id="KAK3365916.1"/>
    </source>
</evidence>
<sequence length="100" mass="11071">MITRNIIMLLLAINAPTSPRSRTESPPETPTYIVGPKRPNRKCNKIPLPSLIKSEMCTHPMVFLPSCHSIPNHPIPSPHAKLTYHLIISPPPNPQKSVPA</sequence>
<feature type="compositionally biased region" description="Low complexity" evidence="1">
    <location>
        <begin position="17"/>
        <end position="26"/>
    </location>
</feature>